<dbReference type="AlphaFoldDB" id="A0AAV3U8U8"/>
<reference evidence="3" key="1">
    <citation type="journal article" date="2019" name="Int. J. Syst. Evol. Microbiol.">
        <title>The Global Catalogue of Microorganisms (GCM) 10K type strain sequencing project: providing services to taxonomists for standard genome sequencing and annotation.</title>
        <authorList>
            <consortium name="The Broad Institute Genomics Platform"/>
            <consortium name="The Broad Institute Genome Sequencing Center for Infectious Disease"/>
            <person name="Wu L."/>
            <person name="Ma J."/>
        </authorList>
    </citation>
    <scope>NUCLEOTIDE SEQUENCE [LARGE SCALE GENOMIC DNA]</scope>
    <source>
        <strain evidence="3">JCM 19134</strain>
    </source>
</reference>
<dbReference type="GO" id="GO:0006508">
    <property type="term" value="P:proteolysis"/>
    <property type="evidence" value="ECO:0007669"/>
    <property type="project" value="InterPro"/>
</dbReference>
<dbReference type="GO" id="GO:0008233">
    <property type="term" value="F:peptidase activity"/>
    <property type="evidence" value="ECO:0007669"/>
    <property type="project" value="InterPro"/>
</dbReference>
<evidence type="ECO:0000313" key="3">
    <source>
        <dbReference type="Proteomes" id="UP001409585"/>
    </source>
</evidence>
<name>A0AAV3U8U8_9ALTE</name>
<dbReference type="PANTHER" id="PTHR34385:SF1">
    <property type="entry name" value="PEPTIDOGLYCAN L-ALANYL-D-GLUTAMATE ENDOPEPTIDASE CWLK"/>
    <property type="match status" value="1"/>
</dbReference>
<evidence type="ECO:0000313" key="2">
    <source>
        <dbReference type="EMBL" id="GAA4958407.1"/>
    </source>
</evidence>
<dbReference type="PANTHER" id="PTHR34385">
    <property type="entry name" value="D-ALANYL-D-ALANINE CARBOXYPEPTIDASE"/>
    <property type="match status" value="1"/>
</dbReference>
<dbReference type="SUPFAM" id="SSF55166">
    <property type="entry name" value="Hedgehog/DD-peptidase"/>
    <property type="match status" value="1"/>
</dbReference>
<sequence>MPTFECMSGQSENHVRLFEYGSVKAVVHPEMEPALKILADAAKKQGFEVKVVSCFRSFDQQLAIWNAKACGKRPVLDILERPIRKGTLHGWSLVEAILRWSALPGTSRHHWGSDLDIVDGAALAGGYKVQLTQQETAPDGVFGAFHQWLTPWLVQNPEVGFTRPYSHESSAALHPSRYGVAPEPWHLSYRPVAEACEKAYSTGDLAALIASSRIELKSDILAHLDEIIERFVKVPT</sequence>
<dbReference type="Gene3D" id="3.30.1380.10">
    <property type="match status" value="1"/>
</dbReference>
<accession>A0AAV3U8U8</accession>
<dbReference type="EMBL" id="BAABLX010000076">
    <property type="protein sequence ID" value="GAA4958407.1"/>
    <property type="molecule type" value="Genomic_DNA"/>
</dbReference>
<evidence type="ECO:0000259" key="1">
    <source>
        <dbReference type="Pfam" id="PF02557"/>
    </source>
</evidence>
<feature type="domain" description="D-alanyl-D-alanine carboxypeptidase-like core" evidence="1">
    <location>
        <begin position="26"/>
        <end position="191"/>
    </location>
</feature>
<dbReference type="InterPro" id="IPR009045">
    <property type="entry name" value="Zn_M74/Hedgehog-like"/>
</dbReference>
<dbReference type="Pfam" id="PF02557">
    <property type="entry name" value="VanY"/>
    <property type="match status" value="1"/>
</dbReference>
<protein>
    <submittedName>
        <fullName evidence="2">M15 family metallopeptidase</fullName>
    </submittedName>
</protein>
<dbReference type="InterPro" id="IPR052179">
    <property type="entry name" value="DD-CPase-like"/>
</dbReference>
<dbReference type="InterPro" id="IPR003709">
    <property type="entry name" value="VanY-like_core_dom"/>
</dbReference>
<proteinExistence type="predicted"/>
<gene>
    <name evidence="2" type="ORF">GCM10025791_43830</name>
</gene>
<dbReference type="Proteomes" id="UP001409585">
    <property type="component" value="Unassembled WGS sequence"/>
</dbReference>
<keyword evidence="3" id="KW-1185">Reference proteome</keyword>
<dbReference type="RefSeq" id="WP_345427343.1">
    <property type="nucleotide sequence ID" value="NZ_AP031496.1"/>
</dbReference>
<dbReference type="CDD" id="cd14847">
    <property type="entry name" value="DD-carboxypeptidase_like"/>
    <property type="match status" value="1"/>
</dbReference>
<organism evidence="2 3">
    <name type="scientific">Halioxenophilus aromaticivorans</name>
    <dbReference type="NCBI Taxonomy" id="1306992"/>
    <lineage>
        <taxon>Bacteria</taxon>
        <taxon>Pseudomonadati</taxon>
        <taxon>Pseudomonadota</taxon>
        <taxon>Gammaproteobacteria</taxon>
        <taxon>Alteromonadales</taxon>
        <taxon>Alteromonadaceae</taxon>
        <taxon>Halioxenophilus</taxon>
    </lineage>
</organism>
<comment type="caution">
    <text evidence="2">The sequence shown here is derived from an EMBL/GenBank/DDBJ whole genome shotgun (WGS) entry which is preliminary data.</text>
</comment>